<evidence type="ECO:0000256" key="4">
    <source>
        <dbReference type="ARBA" id="ARBA00022692"/>
    </source>
</evidence>
<evidence type="ECO:0000256" key="5">
    <source>
        <dbReference type="ARBA" id="ARBA00022989"/>
    </source>
</evidence>
<feature type="transmembrane region" description="Helical" evidence="7">
    <location>
        <begin position="147"/>
        <end position="166"/>
    </location>
</feature>
<feature type="transmembrane region" description="Helical" evidence="7">
    <location>
        <begin position="205"/>
        <end position="230"/>
    </location>
</feature>
<dbReference type="EMBL" id="CP034235">
    <property type="protein sequence ID" value="QGQ99022.1"/>
    <property type="molecule type" value="Genomic_DNA"/>
</dbReference>
<accession>A0A6B8RTC7</accession>
<evidence type="ECO:0000313" key="8">
    <source>
        <dbReference type="EMBL" id="QGQ99022.1"/>
    </source>
</evidence>
<feature type="transmembrane region" description="Helical" evidence="7">
    <location>
        <begin position="403"/>
        <end position="421"/>
    </location>
</feature>
<dbReference type="GO" id="GO:0042910">
    <property type="term" value="F:xenobiotic transmembrane transporter activity"/>
    <property type="evidence" value="ECO:0007669"/>
    <property type="project" value="InterPro"/>
</dbReference>
<dbReference type="PIRSF" id="PIRSF006603">
    <property type="entry name" value="DinF"/>
    <property type="match status" value="1"/>
</dbReference>
<keyword evidence="3" id="KW-1003">Cell membrane</keyword>
<dbReference type="PANTHER" id="PTHR43549:SF3">
    <property type="entry name" value="MULTIDRUG RESISTANCE PROTEIN YPNP-RELATED"/>
    <property type="match status" value="1"/>
</dbReference>
<evidence type="ECO:0000256" key="2">
    <source>
        <dbReference type="ARBA" id="ARBA00022448"/>
    </source>
</evidence>
<keyword evidence="9" id="KW-1185">Reference proteome</keyword>
<proteinExistence type="predicted"/>
<feature type="transmembrane region" description="Helical" evidence="7">
    <location>
        <begin position="69"/>
        <end position="89"/>
    </location>
</feature>
<name>A0A6B8RTC7_9BACL</name>
<sequence length="464" mass="50417">MFTLSEAATNARPIDNKLITGPIASTLFFFAMPVLLGNVLQSLNGSVNSIWVGKFLGENALAATSNANIIMFFLLSTIFGIGMAATILIGQSIGAKDVDKAKRVVGTSAVFFVILSIFITALGAVFTPHILVWMNTPTEVMPFALDYMRIMFLGIPFMFGLNYVMTVLRGSGNSKTPFYFLLLAVFLDIGLNPLFIFGMGPFPEMGIAGSALSTVIAQVVSLVLLIIYLYRKQYFLRIKRDELYLLRLDREILSALIKKGLPMGLQMIVVSSSGIALINLVNTFGADSAAANGAAMQLSSYIQMPAMALGAAVSSITAQNIGANKWDRVHRTTLIGVIYNFLMAGVVAGIIYVFNREALSLFLPSNGPAIEIGIQINNRTLAAFVLFGVYMVVAGVIRSTGSVMVPLLITFTALWVIRIPLAYYLADQYGFNALWWSFPASFGMAVVVTCLYYSFGGWKKAKMI</sequence>
<feature type="transmembrane region" description="Helical" evidence="7">
    <location>
        <begin position="18"/>
        <end position="36"/>
    </location>
</feature>
<dbReference type="AlphaFoldDB" id="A0A6B8RTC7"/>
<comment type="subcellular location">
    <subcellularLocation>
        <location evidence="1">Cell membrane</location>
        <topology evidence="1">Multi-pass membrane protein</topology>
    </subcellularLocation>
</comment>
<evidence type="ECO:0000256" key="6">
    <source>
        <dbReference type="ARBA" id="ARBA00023136"/>
    </source>
</evidence>
<feature type="transmembrane region" description="Helical" evidence="7">
    <location>
        <begin position="109"/>
        <end position="127"/>
    </location>
</feature>
<gene>
    <name evidence="8" type="ORF">EHS13_31175</name>
</gene>
<dbReference type="InterPro" id="IPR002528">
    <property type="entry name" value="MATE_fam"/>
</dbReference>
<feature type="transmembrane region" description="Helical" evidence="7">
    <location>
        <begin position="178"/>
        <end position="199"/>
    </location>
</feature>
<evidence type="ECO:0000256" key="7">
    <source>
        <dbReference type="SAM" id="Phobius"/>
    </source>
</evidence>
<dbReference type="InterPro" id="IPR048279">
    <property type="entry name" value="MdtK-like"/>
</dbReference>
<evidence type="ECO:0000256" key="1">
    <source>
        <dbReference type="ARBA" id="ARBA00004651"/>
    </source>
</evidence>
<keyword evidence="6 7" id="KW-0472">Membrane</keyword>
<reference evidence="9" key="1">
    <citation type="submission" date="2018-11" db="EMBL/GenBank/DDBJ databases">
        <title>Complete genome sequence of Paenibacillus sp. ML311-T8.</title>
        <authorList>
            <person name="Nam Y.-D."/>
            <person name="Kang J."/>
            <person name="Chung W.-H."/>
            <person name="Park Y.S."/>
        </authorList>
    </citation>
    <scope>NUCLEOTIDE SEQUENCE [LARGE SCALE GENOMIC DNA]</scope>
    <source>
        <strain evidence="9">ML311-T8</strain>
    </source>
</reference>
<protein>
    <submittedName>
        <fullName evidence="8">MATE family efflux transporter</fullName>
    </submittedName>
</protein>
<dbReference type="OrthoDB" id="9776324at2"/>
<keyword evidence="4 7" id="KW-0812">Transmembrane</keyword>
<dbReference type="GO" id="GO:0015297">
    <property type="term" value="F:antiporter activity"/>
    <property type="evidence" value="ECO:0007669"/>
    <property type="project" value="InterPro"/>
</dbReference>
<feature type="transmembrane region" description="Helical" evidence="7">
    <location>
        <begin position="374"/>
        <end position="396"/>
    </location>
</feature>
<dbReference type="NCBIfam" id="TIGR00797">
    <property type="entry name" value="matE"/>
    <property type="match status" value="1"/>
</dbReference>
<evidence type="ECO:0000313" key="9">
    <source>
        <dbReference type="Proteomes" id="UP000426246"/>
    </source>
</evidence>
<dbReference type="CDD" id="cd13138">
    <property type="entry name" value="MATE_yoeA_like"/>
    <property type="match status" value="1"/>
</dbReference>
<keyword evidence="2" id="KW-0813">Transport</keyword>
<dbReference type="Pfam" id="PF01554">
    <property type="entry name" value="MatE"/>
    <property type="match status" value="2"/>
</dbReference>
<dbReference type="Proteomes" id="UP000426246">
    <property type="component" value="Chromosome"/>
</dbReference>
<feature type="transmembrane region" description="Helical" evidence="7">
    <location>
        <begin position="301"/>
        <end position="322"/>
    </location>
</feature>
<keyword evidence="5 7" id="KW-1133">Transmembrane helix</keyword>
<feature type="transmembrane region" description="Helical" evidence="7">
    <location>
        <begin position="334"/>
        <end position="354"/>
    </location>
</feature>
<dbReference type="PANTHER" id="PTHR43549">
    <property type="entry name" value="MULTIDRUG RESISTANCE PROTEIN YPNP-RELATED"/>
    <property type="match status" value="1"/>
</dbReference>
<evidence type="ECO:0000256" key="3">
    <source>
        <dbReference type="ARBA" id="ARBA00022475"/>
    </source>
</evidence>
<feature type="transmembrane region" description="Helical" evidence="7">
    <location>
        <begin position="433"/>
        <end position="455"/>
    </location>
</feature>
<dbReference type="KEGG" id="ppsc:EHS13_31175"/>
<dbReference type="GO" id="GO:0005886">
    <property type="term" value="C:plasma membrane"/>
    <property type="evidence" value="ECO:0007669"/>
    <property type="project" value="UniProtKB-SubCell"/>
</dbReference>
<organism evidence="8 9">
    <name type="scientific">Paenibacillus psychroresistens</name>
    <dbReference type="NCBI Taxonomy" id="1778678"/>
    <lineage>
        <taxon>Bacteria</taxon>
        <taxon>Bacillati</taxon>
        <taxon>Bacillota</taxon>
        <taxon>Bacilli</taxon>
        <taxon>Bacillales</taxon>
        <taxon>Paenibacillaceae</taxon>
        <taxon>Paenibacillus</taxon>
    </lineage>
</organism>
<feature type="transmembrane region" description="Helical" evidence="7">
    <location>
        <begin position="260"/>
        <end position="281"/>
    </location>
</feature>
<dbReference type="InterPro" id="IPR052031">
    <property type="entry name" value="Membrane_Transporter-Flippase"/>
</dbReference>